<name>A0A833SVZ4_PHYIN</name>
<sequence>MNPVPGLALFCMMTLTEGRVINYSAVAPFTQPDPVSIEDKRAIEFKPQIHIGGGAIPTQL</sequence>
<reference evidence="2" key="1">
    <citation type="submission" date="2020-04" db="EMBL/GenBank/DDBJ databases">
        <title>Hybrid Assembly of Korean Phytophthora infestans isolates.</title>
        <authorList>
            <person name="Prokchorchik M."/>
            <person name="Lee Y."/>
            <person name="Seo J."/>
            <person name="Cho J.-H."/>
            <person name="Park Y.-E."/>
            <person name="Jang D.-C."/>
            <person name="Im J.-S."/>
            <person name="Choi J.-G."/>
            <person name="Park H.-J."/>
            <person name="Lee G.-B."/>
            <person name="Lee Y.-G."/>
            <person name="Hong S.-Y."/>
            <person name="Cho K."/>
            <person name="Sohn K.H."/>
        </authorList>
    </citation>
    <scope>NUCLEOTIDE SEQUENCE</scope>
    <source>
        <strain evidence="2">KR_1_A1</strain>
    </source>
</reference>
<proteinExistence type="predicted"/>
<dbReference type="AlphaFoldDB" id="A0A833SVZ4"/>
<evidence type="ECO:0000313" key="3">
    <source>
        <dbReference type="Proteomes" id="UP000602510"/>
    </source>
</evidence>
<accession>A0A833SVZ4</accession>
<evidence type="ECO:0000256" key="1">
    <source>
        <dbReference type="SAM" id="SignalP"/>
    </source>
</evidence>
<protein>
    <submittedName>
        <fullName evidence="2">Uncharacterized protein</fullName>
    </submittedName>
</protein>
<comment type="caution">
    <text evidence="2">The sequence shown here is derived from an EMBL/GenBank/DDBJ whole genome shotgun (WGS) entry which is preliminary data.</text>
</comment>
<keyword evidence="3" id="KW-1185">Reference proteome</keyword>
<evidence type="ECO:0000313" key="2">
    <source>
        <dbReference type="EMBL" id="KAF4029441.1"/>
    </source>
</evidence>
<dbReference type="Proteomes" id="UP000602510">
    <property type="component" value="Unassembled WGS sequence"/>
</dbReference>
<dbReference type="EMBL" id="WSZM01000815">
    <property type="protein sequence ID" value="KAF4029441.1"/>
    <property type="molecule type" value="Genomic_DNA"/>
</dbReference>
<feature type="chain" id="PRO_5032472023" evidence="1">
    <location>
        <begin position="19"/>
        <end position="60"/>
    </location>
</feature>
<gene>
    <name evidence="2" type="ORF">GN244_ATG18834</name>
</gene>
<organism evidence="2 3">
    <name type="scientific">Phytophthora infestans</name>
    <name type="common">Potato late blight agent</name>
    <name type="synonym">Botrytis infestans</name>
    <dbReference type="NCBI Taxonomy" id="4787"/>
    <lineage>
        <taxon>Eukaryota</taxon>
        <taxon>Sar</taxon>
        <taxon>Stramenopiles</taxon>
        <taxon>Oomycota</taxon>
        <taxon>Peronosporomycetes</taxon>
        <taxon>Peronosporales</taxon>
        <taxon>Peronosporaceae</taxon>
        <taxon>Phytophthora</taxon>
    </lineage>
</organism>
<feature type="signal peptide" evidence="1">
    <location>
        <begin position="1"/>
        <end position="18"/>
    </location>
</feature>
<keyword evidence="1" id="KW-0732">Signal</keyword>